<evidence type="ECO:0000313" key="2">
    <source>
        <dbReference type="Proteomes" id="UP001060170"/>
    </source>
</evidence>
<name>A0ACC0DUX0_9BASI</name>
<organism evidence="1 2">
    <name type="scientific">Puccinia striiformis f. sp. tritici</name>
    <dbReference type="NCBI Taxonomy" id="168172"/>
    <lineage>
        <taxon>Eukaryota</taxon>
        <taxon>Fungi</taxon>
        <taxon>Dikarya</taxon>
        <taxon>Basidiomycota</taxon>
        <taxon>Pucciniomycotina</taxon>
        <taxon>Pucciniomycetes</taxon>
        <taxon>Pucciniales</taxon>
        <taxon>Pucciniaceae</taxon>
        <taxon>Puccinia</taxon>
    </lineage>
</organism>
<sequence length="92" mass="10230">MQLLAPIILLLLTASMVKDCHSQLVAGTTVWYLCFKPEDVANKELSRLLGEERAPNHRGHKLYQCGGKEYTSGFCCDGVKLGLQPVRIKTII</sequence>
<comment type="caution">
    <text evidence="1">The sequence shown here is derived from an EMBL/GenBank/DDBJ whole genome shotgun (WGS) entry which is preliminary data.</text>
</comment>
<dbReference type="Proteomes" id="UP001060170">
    <property type="component" value="Chromosome 15"/>
</dbReference>
<accession>A0ACC0DUX0</accession>
<reference evidence="2" key="2">
    <citation type="journal article" date="2018" name="Mol. Plant Microbe Interact.">
        <title>Genome sequence resources for the wheat stripe rust pathogen (Puccinia striiformis f. sp. tritici) and the barley stripe rust pathogen (Puccinia striiformis f. sp. hordei).</title>
        <authorList>
            <person name="Xia C."/>
            <person name="Wang M."/>
            <person name="Yin C."/>
            <person name="Cornejo O.E."/>
            <person name="Hulbert S.H."/>
            <person name="Chen X."/>
        </authorList>
    </citation>
    <scope>NUCLEOTIDE SEQUENCE [LARGE SCALE GENOMIC DNA]</scope>
    <source>
        <strain evidence="2">93-210</strain>
    </source>
</reference>
<dbReference type="EMBL" id="CM045879">
    <property type="protein sequence ID" value="KAI7938931.1"/>
    <property type="molecule type" value="Genomic_DNA"/>
</dbReference>
<reference evidence="1 2" key="3">
    <citation type="journal article" date="2022" name="Microbiol. Spectr.">
        <title>Folding features and dynamics of 3D genome architecture in plant fungal pathogens.</title>
        <authorList>
            <person name="Xia C."/>
        </authorList>
    </citation>
    <scope>NUCLEOTIDE SEQUENCE [LARGE SCALE GENOMIC DNA]</scope>
    <source>
        <strain evidence="1 2">93-210</strain>
    </source>
</reference>
<keyword evidence="2" id="KW-1185">Reference proteome</keyword>
<evidence type="ECO:0000313" key="1">
    <source>
        <dbReference type="EMBL" id="KAI7938931.1"/>
    </source>
</evidence>
<gene>
    <name evidence="1" type="ORF">MJO28_014510</name>
</gene>
<reference evidence="2" key="1">
    <citation type="journal article" date="2018" name="BMC Genomics">
        <title>Genomic insights into host adaptation between the wheat stripe rust pathogen (Puccinia striiformis f. sp. tritici) and the barley stripe rust pathogen (Puccinia striiformis f. sp. hordei).</title>
        <authorList>
            <person name="Xia C."/>
            <person name="Wang M."/>
            <person name="Yin C."/>
            <person name="Cornejo O.E."/>
            <person name="Hulbert S.H."/>
            <person name="Chen X."/>
        </authorList>
    </citation>
    <scope>NUCLEOTIDE SEQUENCE [LARGE SCALE GENOMIC DNA]</scope>
    <source>
        <strain evidence="2">93-210</strain>
    </source>
</reference>
<protein>
    <submittedName>
        <fullName evidence="1">Uncharacterized protein</fullName>
    </submittedName>
</protein>
<proteinExistence type="predicted"/>